<accession>A0ABW7NCT4</accession>
<dbReference type="InterPro" id="IPR010994">
    <property type="entry name" value="RuvA_2-like"/>
</dbReference>
<organism evidence="2 3">
    <name type="scientific">Marinoscillum luteum</name>
    <dbReference type="NCBI Taxonomy" id="861051"/>
    <lineage>
        <taxon>Bacteria</taxon>
        <taxon>Pseudomonadati</taxon>
        <taxon>Bacteroidota</taxon>
        <taxon>Cytophagia</taxon>
        <taxon>Cytophagales</taxon>
        <taxon>Reichenbachiellaceae</taxon>
        <taxon>Marinoscillum</taxon>
    </lineage>
</organism>
<protein>
    <submittedName>
        <fullName evidence="2">ComEA family DNA-binding protein</fullName>
    </submittedName>
</protein>
<keyword evidence="1" id="KW-1133">Transmembrane helix</keyword>
<dbReference type="RefSeq" id="WP_395418548.1">
    <property type="nucleotide sequence ID" value="NZ_JBIPKE010000019.1"/>
</dbReference>
<dbReference type="Proteomes" id="UP001610063">
    <property type="component" value="Unassembled WGS sequence"/>
</dbReference>
<reference evidence="2 3" key="1">
    <citation type="journal article" date="2013" name="Int. J. Syst. Evol. Microbiol.">
        <title>Marinoscillum luteum sp. nov., isolated from marine sediment.</title>
        <authorList>
            <person name="Cha I.T."/>
            <person name="Park S.J."/>
            <person name="Kim S.J."/>
            <person name="Kim J.G."/>
            <person name="Jung M.Y."/>
            <person name="Shin K.S."/>
            <person name="Kwon K.K."/>
            <person name="Yang S.H."/>
            <person name="Seo Y.S."/>
            <person name="Rhee S.K."/>
        </authorList>
    </citation>
    <scope>NUCLEOTIDE SEQUENCE [LARGE SCALE GENOMIC DNA]</scope>
    <source>
        <strain evidence="2 3">KCTC 23939</strain>
    </source>
</reference>
<gene>
    <name evidence="2" type="ORF">ACHKAR_16645</name>
</gene>
<keyword evidence="2" id="KW-0238">DNA-binding</keyword>
<dbReference type="PANTHER" id="PTHR21180:SF32">
    <property type="entry name" value="ENDONUCLEASE_EXONUCLEASE_PHOSPHATASE FAMILY DOMAIN-CONTAINING PROTEIN 1"/>
    <property type="match status" value="1"/>
</dbReference>
<comment type="caution">
    <text evidence="2">The sequence shown here is derived from an EMBL/GenBank/DDBJ whole genome shotgun (WGS) entry which is preliminary data.</text>
</comment>
<proteinExistence type="predicted"/>
<name>A0ABW7NCT4_9BACT</name>
<sequence>MIRFIRQWIIDTLGFSKSEANGTLVLILVTFLAAVLPKIYLIESRSDKESFTADQESLRQWGEELESFLELKESKSLEDTSPIVKLKSFPFDPNTASLQDLISLGFSEKASTNLINYREHGGSFKVKSDLSKIYGISEERVQALWSKIQLPEVIAPKESKMVSAEKVTESKKRFDINRATAADLQAVRGIGPVLSERIVSFRDKLGGFHSSDQLREVYGLDPEVIGKLSDLAIFTGEVKKININTDSLKHLYTHPYIDYNLARAIVSFRKQKGHLDSVSQIKPIKILSDSLYQKIYPYLSPNP</sequence>
<dbReference type="InterPro" id="IPR051675">
    <property type="entry name" value="Endo/Exo/Phosphatase_dom_1"/>
</dbReference>
<keyword evidence="3" id="KW-1185">Reference proteome</keyword>
<keyword evidence="1" id="KW-0472">Membrane</keyword>
<dbReference type="Gene3D" id="1.10.150.280">
    <property type="entry name" value="AF1531-like domain"/>
    <property type="match status" value="2"/>
</dbReference>
<evidence type="ECO:0000313" key="3">
    <source>
        <dbReference type="Proteomes" id="UP001610063"/>
    </source>
</evidence>
<dbReference type="EMBL" id="JBIPKE010000019">
    <property type="protein sequence ID" value="MFH6985086.1"/>
    <property type="molecule type" value="Genomic_DNA"/>
</dbReference>
<evidence type="ECO:0000313" key="2">
    <source>
        <dbReference type="EMBL" id="MFH6985086.1"/>
    </source>
</evidence>
<dbReference type="Gene3D" id="1.10.150.320">
    <property type="entry name" value="Photosystem II 12 kDa extrinsic protein"/>
    <property type="match status" value="1"/>
</dbReference>
<dbReference type="SUPFAM" id="SSF47781">
    <property type="entry name" value="RuvA domain 2-like"/>
    <property type="match status" value="3"/>
</dbReference>
<dbReference type="PANTHER" id="PTHR21180">
    <property type="entry name" value="ENDONUCLEASE/EXONUCLEASE/PHOSPHATASE FAMILY DOMAIN-CONTAINING PROTEIN 1"/>
    <property type="match status" value="1"/>
</dbReference>
<evidence type="ECO:0000256" key="1">
    <source>
        <dbReference type="SAM" id="Phobius"/>
    </source>
</evidence>
<keyword evidence="1" id="KW-0812">Transmembrane</keyword>
<feature type="transmembrane region" description="Helical" evidence="1">
    <location>
        <begin position="20"/>
        <end position="41"/>
    </location>
</feature>
<dbReference type="Pfam" id="PF12836">
    <property type="entry name" value="HHH_3"/>
    <property type="match status" value="3"/>
</dbReference>
<dbReference type="GO" id="GO:0003677">
    <property type="term" value="F:DNA binding"/>
    <property type="evidence" value="ECO:0007669"/>
    <property type="project" value="UniProtKB-KW"/>
</dbReference>